<organism evidence="3 4">
    <name type="scientific">Rubripirellula tenax</name>
    <dbReference type="NCBI Taxonomy" id="2528015"/>
    <lineage>
        <taxon>Bacteria</taxon>
        <taxon>Pseudomonadati</taxon>
        <taxon>Planctomycetota</taxon>
        <taxon>Planctomycetia</taxon>
        <taxon>Pirellulales</taxon>
        <taxon>Pirellulaceae</taxon>
        <taxon>Rubripirellula</taxon>
    </lineage>
</organism>
<evidence type="ECO:0000313" key="3">
    <source>
        <dbReference type="EMBL" id="TWU46127.1"/>
    </source>
</evidence>
<protein>
    <submittedName>
        <fullName evidence="3">Universal stress protein</fullName>
    </submittedName>
</protein>
<dbReference type="Proteomes" id="UP000318288">
    <property type="component" value="Unassembled WGS sequence"/>
</dbReference>
<sequence length="306" mass="33286">MKILLPIDGSDAANEAVEFVRSLAMENSVDVTILIAYYKPTEYSFQPWVPEWTEQEKVRTGSILAKAKQVLDANCDKVTIAQETGAVVPCILGRAKKDKVDLIVLGAKGHSAIHRVLLGSVSDSIATRAECSVVVVRPTKNETHQPRKIVLGYDKSIASREAAAELMEWKLNRETSVDVVSVVQNPYIYVGEGYIPAPVTLQPELITSVKETAERMASQISEMFPHTDAHIPVADHIGEAIVHAAEGKNADLVIVGDTGHSLLGELILGSTSNYVLRHAPCSVWISRHHYKSDETEQKSGNAVAAS</sequence>
<dbReference type="InterPro" id="IPR006015">
    <property type="entry name" value="Universal_stress_UspA"/>
</dbReference>
<dbReference type="PANTHER" id="PTHR43010:SF1">
    <property type="entry name" value="USPA DOMAIN-CONTAINING PROTEIN"/>
    <property type="match status" value="1"/>
</dbReference>
<feature type="domain" description="UspA" evidence="2">
    <location>
        <begin position="2"/>
        <end position="137"/>
    </location>
</feature>
<dbReference type="PANTHER" id="PTHR43010">
    <property type="entry name" value="UNIVERSAL STRESS PROTEIN SLR1230"/>
    <property type="match status" value="1"/>
</dbReference>
<proteinExistence type="inferred from homology"/>
<dbReference type="EMBL" id="SJPW01000008">
    <property type="protein sequence ID" value="TWU46127.1"/>
    <property type="molecule type" value="Genomic_DNA"/>
</dbReference>
<dbReference type="InterPro" id="IPR051688">
    <property type="entry name" value="USP_A"/>
</dbReference>
<dbReference type="Gene3D" id="3.40.50.620">
    <property type="entry name" value="HUPs"/>
    <property type="match status" value="2"/>
</dbReference>
<dbReference type="SUPFAM" id="SSF52402">
    <property type="entry name" value="Adenine nucleotide alpha hydrolases-like"/>
    <property type="match status" value="2"/>
</dbReference>
<accession>A0A5C6EDQ3</accession>
<comment type="similarity">
    <text evidence="1">Belongs to the universal stress protein A family.</text>
</comment>
<name>A0A5C6EDQ3_9BACT</name>
<evidence type="ECO:0000256" key="1">
    <source>
        <dbReference type="ARBA" id="ARBA00008791"/>
    </source>
</evidence>
<keyword evidence="4" id="KW-1185">Reference proteome</keyword>
<dbReference type="InterPro" id="IPR014729">
    <property type="entry name" value="Rossmann-like_a/b/a_fold"/>
</dbReference>
<dbReference type="AlphaFoldDB" id="A0A5C6EDQ3"/>
<dbReference type="RefSeq" id="WP_146461817.1">
    <property type="nucleotide sequence ID" value="NZ_SJPW01000008.1"/>
</dbReference>
<dbReference type="InterPro" id="IPR006016">
    <property type="entry name" value="UspA"/>
</dbReference>
<dbReference type="Pfam" id="PF00582">
    <property type="entry name" value="Usp"/>
    <property type="match status" value="2"/>
</dbReference>
<evidence type="ECO:0000259" key="2">
    <source>
        <dbReference type="Pfam" id="PF00582"/>
    </source>
</evidence>
<dbReference type="PRINTS" id="PR01438">
    <property type="entry name" value="UNVRSLSTRESS"/>
</dbReference>
<dbReference type="CDD" id="cd00293">
    <property type="entry name" value="USP-like"/>
    <property type="match status" value="2"/>
</dbReference>
<feature type="domain" description="UspA" evidence="2">
    <location>
        <begin position="147"/>
        <end position="287"/>
    </location>
</feature>
<dbReference type="OrthoDB" id="6368426at2"/>
<comment type="caution">
    <text evidence="3">The sequence shown here is derived from an EMBL/GenBank/DDBJ whole genome shotgun (WGS) entry which is preliminary data.</text>
</comment>
<evidence type="ECO:0000313" key="4">
    <source>
        <dbReference type="Proteomes" id="UP000318288"/>
    </source>
</evidence>
<gene>
    <name evidence="3" type="ORF">Poly51_55220</name>
</gene>
<reference evidence="3 4" key="1">
    <citation type="submission" date="2019-02" db="EMBL/GenBank/DDBJ databases">
        <title>Deep-cultivation of Planctomycetes and their phenomic and genomic characterization uncovers novel biology.</title>
        <authorList>
            <person name="Wiegand S."/>
            <person name="Jogler M."/>
            <person name="Boedeker C."/>
            <person name="Pinto D."/>
            <person name="Vollmers J."/>
            <person name="Rivas-Marin E."/>
            <person name="Kohn T."/>
            <person name="Peeters S.H."/>
            <person name="Heuer A."/>
            <person name="Rast P."/>
            <person name="Oberbeckmann S."/>
            <person name="Bunk B."/>
            <person name="Jeske O."/>
            <person name="Meyerdierks A."/>
            <person name="Storesund J.E."/>
            <person name="Kallscheuer N."/>
            <person name="Luecker S."/>
            <person name="Lage O.M."/>
            <person name="Pohl T."/>
            <person name="Merkel B.J."/>
            <person name="Hornburger P."/>
            <person name="Mueller R.-W."/>
            <person name="Bruemmer F."/>
            <person name="Labrenz M."/>
            <person name="Spormann A.M."/>
            <person name="Op Den Camp H."/>
            <person name="Overmann J."/>
            <person name="Amann R."/>
            <person name="Jetten M.S.M."/>
            <person name="Mascher T."/>
            <person name="Medema M.H."/>
            <person name="Devos D.P."/>
            <person name="Kaster A.-K."/>
            <person name="Ovreas L."/>
            <person name="Rohde M."/>
            <person name="Galperin M.Y."/>
            <person name="Jogler C."/>
        </authorList>
    </citation>
    <scope>NUCLEOTIDE SEQUENCE [LARGE SCALE GENOMIC DNA]</scope>
    <source>
        <strain evidence="3 4">Poly51</strain>
    </source>
</reference>